<protein>
    <submittedName>
        <fullName evidence="3">Uncharacterized protein</fullName>
    </submittedName>
</protein>
<sequence length="539" mass="61824">MLLVTGLNGKTERLVDYKNVRRKWRVNGEHSLSFLLFNTERVQHAYDLVSERSKITDKYGDEYIIRGISEDGHWSKQITAMHIFFDQFSTDHQYNLLNGYTNFNQCMDFIFNGTGWNWVNQGAFATTEFQNFGDKKRLVLLQTALNRYEAELEINNKTKTITFKNQIGKQTDAQFRYGYNLKTFNKDIDMNSFFTIIRGYGKDSNEKEIMVEYKSPMLQQFGPLIQDPIRDERFKSTDTLMNACKNTINDTPDIKFKVSVANLIENGLPAQNYNYGDYVYMLYEKANIAVSIRIIEKEDDPTDDTVAPVVELSTFKQLKSMSAIQAQFQQTQSLVKQLMDDGGNLSLALKRLYMNTETFADNTGVWYIDPNDKNRYVHIGAGGLDVHRGLIRVEREDGFATIIGGAIQYGFDIAGHYPPYRGINVVEDGWWLTSTHDVLDSCQFYTFEHKTRYVKLKAQIFTEAGGEVEIAMVSSDSGQQIMSKASSTQTSPPSQNDDVDLVYDLGVPNGELKSFYFRMRNKVAGKKAYARVFRVWLEG</sequence>
<dbReference type="AlphaFoldDB" id="A0AAN0SQK1"/>
<name>A0AAN0SQK1_BACCE</name>
<reference evidence="3 4" key="1">
    <citation type="journal article" date="2015" name="Genome Announc.">
        <title>Complete genome sequences for 35 biothreat assay-relevant bacillus species.</title>
        <authorList>
            <person name="Johnson S.L."/>
            <person name="Daligault H.E."/>
            <person name="Davenport K.W."/>
            <person name="Jaissle J."/>
            <person name="Frey K.G."/>
            <person name="Ladner J.T."/>
            <person name="Broomall S.M."/>
            <person name="Bishop-Lilly K.A."/>
            <person name="Bruce D.C."/>
            <person name="Gibbons H.S."/>
            <person name="Coyne S.R."/>
            <person name="Lo C.C."/>
            <person name="Meincke L."/>
            <person name="Munk A.C."/>
            <person name="Koroleva G.I."/>
            <person name="Rosenzweig C.N."/>
            <person name="Palacios G.F."/>
            <person name="Redden C.L."/>
            <person name="Minogue T.D."/>
            <person name="Chain P.S."/>
        </authorList>
    </citation>
    <scope>NUCLEOTIDE SEQUENCE [LARGE SCALE GENOMIC DNA]</scope>
    <source>
        <strain evidence="3 4">03BB108</strain>
    </source>
</reference>
<dbReference type="InterPro" id="IPR007119">
    <property type="entry name" value="Phage_tail_spike_N"/>
</dbReference>
<dbReference type="RefSeq" id="WP_001996409.1">
    <property type="nucleotide sequence ID" value="NZ_CP009637.1"/>
</dbReference>
<feature type="domain" description="Prophage endopeptidase tail N-terminal" evidence="2">
    <location>
        <begin position="3"/>
        <end position="82"/>
    </location>
</feature>
<evidence type="ECO:0000313" key="4">
    <source>
        <dbReference type="Proteomes" id="UP000031861"/>
    </source>
</evidence>
<proteinExistence type="predicted"/>
<dbReference type="Proteomes" id="UP000031861">
    <property type="component" value="Plasmid pBFI_5"/>
</dbReference>
<feature type="domain" description="Tail spike" evidence="1">
    <location>
        <begin position="97"/>
        <end position="328"/>
    </location>
</feature>
<dbReference type="Gene3D" id="3.55.50.40">
    <property type="match status" value="1"/>
</dbReference>
<gene>
    <name evidence="3" type="ORF">AK40_6291</name>
</gene>
<organism evidence="3 4">
    <name type="scientific">Bacillus cereus 03BB108</name>
    <dbReference type="NCBI Taxonomy" id="451709"/>
    <lineage>
        <taxon>Bacteria</taxon>
        <taxon>Bacillati</taxon>
        <taxon>Bacillota</taxon>
        <taxon>Bacilli</taxon>
        <taxon>Bacillales</taxon>
        <taxon>Bacillaceae</taxon>
        <taxon>Bacillus</taxon>
        <taxon>Bacillus cereus group</taxon>
    </lineage>
</organism>
<evidence type="ECO:0000259" key="2">
    <source>
        <dbReference type="Pfam" id="PF18994"/>
    </source>
</evidence>
<dbReference type="InterPro" id="IPR044051">
    <property type="entry name" value="Prophage_tail_N"/>
</dbReference>
<keyword evidence="3" id="KW-0614">Plasmid</keyword>
<dbReference type="Pfam" id="PF18994">
    <property type="entry name" value="Prophage_tailD1"/>
    <property type="match status" value="1"/>
</dbReference>
<dbReference type="InterPro" id="IPR010572">
    <property type="entry name" value="Tail_dom"/>
</dbReference>
<evidence type="ECO:0000313" key="3">
    <source>
        <dbReference type="EMBL" id="AJI08545.1"/>
    </source>
</evidence>
<dbReference type="EMBL" id="CP009637">
    <property type="protein sequence ID" value="AJI08545.1"/>
    <property type="molecule type" value="Genomic_DNA"/>
</dbReference>
<dbReference type="Gene3D" id="6.20.110.10">
    <property type="match status" value="1"/>
</dbReference>
<dbReference type="Pfam" id="PF06605">
    <property type="entry name" value="Prophage_tail"/>
    <property type="match status" value="1"/>
</dbReference>
<dbReference type="NCBIfam" id="TIGR01665">
    <property type="entry name" value="put_anti_recept"/>
    <property type="match status" value="1"/>
</dbReference>
<accession>A0AAN0SQK1</accession>
<geneLocation type="plasmid" evidence="3 4">
    <name>pBFI_5</name>
</geneLocation>
<evidence type="ECO:0000259" key="1">
    <source>
        <dbReference type="Pfam" id="PF06605"/>
    </source>
</evidence>